<dbReference type="EMBL" id="WVTA01000013">
    <property type="protein sequence ID" value="KAK3202888.1"/>
    <property type="molecule type" value="Genomic_DNA"/>
</dbReference>
<dbReference type="InterPro" id="IPR018744">
    <property type="entry name" value="DUF2293"/>
</dbReference>
<dbReference type="PANTHER" id="PTHR38113:SF1">
    <property type="entry name" value="DUF2293 DOMAIN-CONTAINING PROTEIN"/>
    <property type="match status" value="1"/>
</dbReference>
<evidence type="ECO:0000259" key="2">
    <source>
        <dbReference type="Pfam" id="PF10056"/>
    </source>
</evidence>
<evidence type="ECO:0000313" key="3">
    <source>
        <dbReference type="EMBL" id="KAK3202888.1"/>
    </source>
</evidence>
<evidence type="ECO:0000256" key="1">
    <source>
        <dbReference type="SAM" id="MobiDB-lite"/>
    </source>
</evidence>
<dbReference type="Pfam" id="PF10056">
    <property type="entry name" value="DUF2293"/>
    <property type="match status" value="1"/>
</dbReference>
<feature type="region of interest" description="Disordered" evidence="1">
    <location>
        <begin position="602"/>
        <end position="628"/>
    </location>
</feature>
<dbReference type="AlphaFoldDB" id="A0AAN6LTN1"/>
<dbReference type="PANTHER" id="PTHR38113">
    <property type="match status" value="1"/>
</dbReference>
<organism evidence="3 4">
    <name type="scientific">Pseudopithomyces chartarum</name>
    <dbReference type="NCBI Taxonomy" id="1892770"/>
    <lineage>
        <taxon>Eukaryota</taxon>
        <taxon>Fungi</taxon>
        <taxon>Dikarya</taxon>
        <taxon>Ascomycota</taxon>
        <taxon>Pezizomycotina</taxon>
        <taxon>Dothideomycetes</taxon>
        <taxon>Pleosporomycetidae</taxon>
        <taxon>Pleosporales</taxon>
        <taxon>Massarineae</taxon>
        <taxon>Didymosphaeriaceae</taxon>
        <taxon>Pseudopithomyces</taxon>
    </lineage>
</organism>
<comment type="caution">
    <text evidence="3">The sequence shown here is derived from an EMBL/GenBank/DDBJ whole genome shotgun (WGS) entry which is preliminary data.</text>
</comment>
<name>A0AAN6LTN1_9PLEO</name>
<feature type="domain" description="DUF2293" evidence="2">
    <location>
        <begin position="179"/>
        <end position="264"/>
    </location>
</feature>
<reference evidence="3 4" key="1">
    <citation type="submission" date="2021-02" db="EMBL/GenBank/DDBJ databases">
        <title>Genome assembly of Pseudopithomyces chartarum.</title>
        <authorList>
            <person name="Jauregui R."/>
            <person name="Singh J."/>
            <person name="Voisey C."/>
        </authorList>
    </citation>
    <scope>NUCLEOTIDE SEQUENCE [LARGE SCALE GENOMIC DNA]</scope>
    <source>
        <strain evidence="3 4">AGR01</strain>
    </source>
</reference>
<feature type="region of interest" description="Disordered" evidence="1">
    <location>
        <begin position="284"/>
        <end position="314"/>
    </location>
</feature>
<feature type="compositionally biased region" description="Acidic residues" evidence="1">
    <location>
        <begin position="284"/>
        <end position="295"/>
    </location>
</feature>
<proteinExistence type="predicted"/>
<keyword evidence="4" id="KW-1185">Reference proteome</keyword>
<accession>A0AAN6LTN1</accession>
<protein>
    <recommendedName>
        <fullName evidence="2">DUF2293 domain-containing protein</fullName>
    </recommendedName>
</protein>
<gene>
    <name evidence="3" type="ORF">GRF29_154g1106404</name>
</gene>
<feature type="region of interest" description="Disordered" evidence="1">
    <location>
        <begin position="424"/>
        <end position="462"/>
    </location>
</feature>
<dbReference type="Proteomes" id="UP001280581">
    <property type="component" value="Unassembled WGS sequence"/>
</dbReference>
<evidence type="ECO:0000313" key="4">
    <source>
        <dbReference type="Proteomes" id="UP001280581"/>
    </source>
</evidence>
<sequence length="628" mass="71917">MTRVSRARSHRGVTAAAPDLPRAVARKKKPYKIVLEAVTQEKRKLKSSLTYHDQAPPGFGYVPVGHPDITEWCKEQCRQRNLDVHIVSAKPRSKAFFDPEKISSHVHRIGHHFPLEIIDLACRKFNYRYSEGRGLRRTRRSPVSGPAYVERGIANYEQRQGLHSRPVTDSEHKEHIRGAIREIFPKIPDADLTSIVNHAFEEGTNRVGNAKELSLARRVQLAVVAHIRHTYTEYDNILKRKTGSWIEARQRVEHVSLAKLKEWRDETDEASNELEETFREVIVLDDDEDSSEEESSSAPDTREASMEIVSSRATARDLQPELVDRMRVYDPYANRVDSRALALGPAIVRDPSRIQPGPYQRLYGESPRHIQGVGQHVLTTSKDAGRPLDSRPTVPTARVAQHMMRDSTGQLFTLQPIETELGPSRVAPSHTYRHADQFQPYETSLRPRRPRLTPSSRRASDQDVILPSVEREPDSLIQKRKSLPHPMYEEYPDARTEELSERTAKRRRPVYETYSQREVDDLTYSPSRPVYSSGRGVYEVARPRAVPDHVPVSARQAFMHDPRVYREAVGPQSPRAYVSENDRVPVLPHRRLIPALDPVPLNRPPVQYEPRESPYMRSNANHGYYATH</sequence>